<sequence>MYDLLKIEGRIQRLEIYDDSLSAFGKSGDAQIAASAILSGVAESVSLSAQTVFLASKSRLHVQSIVMEIDEKVCIGQFHRALLKENEYVICIAKKLENNLYELYSVLSPKTGLLHMQVGMGESVEKNKKGLKKEGLIYYGVVFFLFSIIFLWATGINSENLFFWLIISVFGYIVINYVVKKAGESLIYLCEKSEKVFNIYGFYNADDLSLLKSRYISDEYKLLLESVYEYRKVIEQDPYPESYIEQKERNV</sequence>
<keyword evidence="1" id="KW-0812">Transmembrane</keyword>
<keyword evidence="1" id="KW-0472">Membrane</keyword>
<dbReference type="EMBL" id="JRUE01000203">
    <property type="protein sequence ID" value="KXZ66620.1"/>
    <property type="molecule type" value="Genomic_DNA"/>
</dbReference>
<dbReference type="RefSeq" id="WP_061519255.1">
    <property type="nucleotide sequence ID" value="NZ_JRUE01000203.1"/>
</dbReference>
<keyword evidence="1" id="KW-1133">Transmembrane helix</keyword>
<reference evidence="2 3" key="1">
    <citation type="journal article" date="2016" name="Sci. Rep.">
        <title>Genomic and phenotypic characterization of the species Acinetobacter venetianus.</title>
        <authorList>
            <person name="Fondi M."/>
            <person name="Maida I."/>
            <person name="Perrin E."/>
            <person name="Orlandini V."/>
            <person name="La Torre L."/>
            <person name="Bosi E."/>
            <person name="Negroni A."/>
            <person name="Zanaroli G."/>
            <person name="Fava F."/>
            <person name="Decorosi F."/>
            <person name="Giovannetti L."/>
            <person name="Viti C."/>
            <person name="Vaneechoutte M."/>
            <person name="Dijkshoorn L."/>
            <person name="Fani R."/>
        </authorList>
    </citation>
    <scope>NUCLEOTIDE SEQUENCE [LARGE SCALE GENOMIC DNA]</scope>
    <source>
        <strain evidence="2 3">LUH5627</strain>
    </source>
</reference>
<feature type="transmembrane region" description="Helical" evidence="1">
    <location>
        <begin position="136"/>
        <end position="155"/>
    </location>
</feature>
<comment type="caution">
    <text evidence="2">The sequence shown here is derived from an EMBL/GenBank/DDBJ whole genome shotgun (WGS) entry which is preliminary data.</text>
</comment>
<dbReference type="InterPro" id="IPR048130">
    <property type="entry name" value="T6SS_ExIF-like"/>
</dbReference>
<evidence type="ECO:0000313" key="3">
    <source>
        <dbReference type="Proteomes" id="UP000075680"/>
    </source>
</evidence>
<dbReference type="PATRIC" id="fig|52133.18.peg.2587"/>
<dbReference type="Proteomes" id="UP000075680">
    <property type="component" value="Unassembled WGS sequence"/>
</dbReference>
<gene>
    <name evidence="2" type="ORF">AVENLUH5627_02518</name>
</gene>
<protein>
    <submittedName>
        <fullName evidence="2">Uncharacterized protein</fullName>
    </submittedName>
</protein>
<dbReference type="NCBIfam" id="NF041560">
    <property type="entry name" value="T6SS_Burk_ExIF"/>
    <property type="match status" value="1"/>
</dbReference>
<name>A0A150HM96_9GAMM</name>
<organism evidence="2 3">
    <name type="scientific">Acinetobacter venetianus</name>
    <dbReference type="NCBI Taxonomy" id="52133"/>
    <lineage>
        <taxon>Bacteria</taxon>
        <taxon>Pseudomonadati</taxon>
        <taxon>Pseudomonadota</taxon>
        <taxon>Gammaproteobacteria</taxon>
        <taxon>Moraxellales</taxon>
        <taxon>Moraxellaceae</taxon>
        <taxon>Acinetobacter</taxon>
    </lineage>
</organism>
<proteinExistence type="predicted"/>
<dbReference type="AlphaFoldDB" id="A0A150HM96"/>
<accession>A0A150HM96</accession>
<evidence type="ECO:0000256" key="1">
    <source>
        <dbReference type="SAM" id="Phobius"/>
    </source>
</evidence>
<evidence type="ECO:0000313" key="2">
    <source>
        <dbReference type="EMBL" id="KXZ66620.1"/>
    </source>
</evidence>
<feature type="transmembrane region" description="Helical" evidence="1">
    <location>
        <begin position="161"/>
        <end position="179"/>
    </location>
</feature>